<comment type="caution">
    <text evidence="1">The sequence shown here is derived from an EMBL/GenBank/DDBJ whole genome shotgun (WGS) entry which is preliminary data.</text>
</comment>
<evidence type="ECO:0000313" key="1">
    <source>
        <dbReference type="EMBL" id="TNN89298.1"/>
    </source>
</evidence>
<reference evidence="1 2" key="1">
    <citation type="submission" date="2019-03" db="EMBL/GenBank/DDBJ databases">
        <title>First draft genome of Liparis tanakae, snailfish: a comprehensive survey of snailfish specific genes.</title>
        <authorList>
            <person name="Kim W."/>
            <person name="Song I."/>
            <person name="Jeong J.-H."/>
            <person name="Kim D."/>
            <person name="Kim S."/>
            <person name="Ryu S."/>
            <person name="Song J.Y."/>
            <person name="Lee S.K."/>
        </authorList>
    </citation>
    <scope>NUCLEOTIDE SEQUENCE [LARGE SCALE GENOMIC DNA]</scope>
    <source>
        <tissue evidence="1">Muscle</tissue>
    </source>
</reference>
<dbReference type="AlphaFoldDB" id="A0A4Z2JI46"/>
<organism evidence="1 2">
    <name type="scientific">Liparis tanakae</name>
    <name type="common">Tanaka's snailfish</name>
    <dbReference type="NCBI Taxonomy" id="230148"/>
    <lineage>
        <taxon>Eukaryota</taxon>
        <taxon>Metazoa</taxon>
        <taxon>Chordata</taxon>
        <taxon>Craniata</taxon>
        <taxon>Vertebrata</taxon>
        <taxon>Euteleostomi</taxon>
        <taxon>Actinopterygii</taxon>
        <taxon>Neopterygii</taxon>
        <taxon>Teleostei</taxon>
        <taxon>Neoteleostei</taxon>
        <taxon>Acanthomorphata</taxon>
        <taxon>Eupercaria</taxon>
        <taxon>Perciformes</taxon>
        <taxon>Cottioidei</taxon>
        <taxon>Cottales</taxon>
        <taxon>Liparidae</taxon>
        <taxon>Liparis</taxon>
    </lineage>
</organism>
<name>A0A4Z2JI46_9TELE</name>
<dbReference type="EMBL" id="SRLO01000002">
    <property type="protein sequence ID" value="TNN89298.1"/>
    <property type="molecule type" value="Genomic_DNA"/>
</dbReference>
<sequence length="71" mass="7644">MAMSTGTDIPLCQSGGTAAAHVTRLTEADGITAITELHTVPANRHLQTHCLSRETHVEDGKRVETTQFTNI</sequence>
<proteinExistence type="predicted"/>
<dbReference type="Proteomes" id="UP000314294">
    <property type="component" value="Unassembled WGS sequence"/>
</dbReference>
<accession>A0A4Z2JI46</accession>
<evidence type="ECO:0000313" key="2">
    <source>
        <dbReference type="Proteomes" id="UP000314294"/>
    </source>
</evidence>
<protein>
    <submittedName>
        <fullName evidence="1">Uncharacterized protein</fullName>
    </submittedName>
</protein>
<gene>
    <name evidence="1" type="ORF">EYF80_000586</name>
</gene>
<keyword evidence="2" id="KW-1185">Reference proteome</keyword>